<feature type="region of interest" description="Disordered" evidence="2">
    <location>
        <begin position="1257"/>
        <end position="1278"/>
    </location>
</feature>
<accession>A0A9W7AMY5</accession>
<feature type="region of interest" description="Disordered" evidence="2">
    <location>
        <begin position="468"/>
        <end position="508"/>
    </location>
</feature>
<dbReference type="SMART" id="SM00755">
    <property type="entry name" value="Grip"/>
    <property type="match status" value="1"/>
</dbReference>
<evidence type="ECO:0000313" key="5">
    <source>
        <dbReference type="Proteomes" id="UP001165085"/>
    </source>
</evidence>
<dbReference type="Gene3D" id="1.10.220.60">
    <property type="entry name" value="GRIP domain"/>
    <property type="match status" value="1"/>
</dbReference>
<feature type="compositionally biased region" description="Polar residues" evidence="2">
    <location>
        <begin position="853"/>
        <end position="865"/>
    </location>
</feature>
<dbReference type="Proteomes" id="UP001165085">
    <property type="component" value="Unassembled WGS sequence"/>
</dbReference>
<name>A0A9W7AMY5_9STRA</name>
<feature type="region of interest" description="Disordered" evidence="2">
    <location>
        <begin position="38"/>
        <end position="66"/>
    </location>
</feature>
<gene>
    <name evidence="4" type="ORF">TrST_g2547</name>
</gene>
<feature type="compositionally biased region" description="Polar residues" evidence="2">
    <location>
        <begin position="199"/>
        <end position="209"/>
    </location>
</feature>
<feature type="domain" description="GRIP" evidence="3">
    <location>
        <begin position="1179"/>
        <end position="1230"/>
    </location>
</feature>
<feature type="region of interest" description="Disordered" evidence="2">
    <location>
        <begin position="247"/>
        <end position="279"/>
    </location>
</feature>
<evidence type="ECO:0000313" key="4">
    <source>
        <dbReference type="EMBL" id="GMH72008.1"/>
    </source>
</evidence>
<organism evidence="4 5">
    <name type="scientific">Triparma strigata</name>
    <dbReference type="NCBI Taxonomy" id="1606541"/>
    <lineage>
        <taxon>Eukaryota</taxon>
        <taxon>Sar</taxon>
        <taxon>Stramenopiles</taxon>
        <taxon>Ochrophyta</taxon>
        <taxon>Bolidophyceae</taxon>
        <taxon>Parmales</taxon>
        <taxon>Triparmaceae</taxon>
        <taxon>Triparma</taxon>
    </lineage>
</organism>
<feature type="region of interest" description="Disordered" evidence="2">
    <location>
        <begin position="299"/>
        <end position="319"/>
    </location>
</feature>
<evidence type="ECO:0000256" key="1">
    <source>
        <dbReference type="SAM" id="Coils"/>
    </source>
</evidence>
<feature type="coiled-coil region" evidence="1">
    <location>
        <begin position="69"/>
        <end position="96"/>
    </location>
</feature>
<feature type="compositionally biased region" description="Polar residues" evidence="2">
    <location>
        <begin position="302"/>
        <end position="319"/>
    </location>
</feature>
<feature type="region of interest" description="Disordered" evidence="2">
    <location>
        <begin position="1010"/>
        <end position="1033"/>
    </location>
</feature>
<feature type="compositionally biased region" description="Basic and acidic residues" evidence="2">
    <location>
        <begin position="247"/>
        <end position="272"/>
    </location>
</feature>
<reference evidence="5" key="1">
    <citation type="journal article" date="2023" name="Commun. Biol.">
        <title>Genome analysis of Parmales, the sister group of diatoms, reveals the evolutionary specialization of diatoms from phago-mixotrophs to photoautotrophs.</title>
        <authorList>
            <person name="Ban H."/>
            <person name="Sato S."/>
            <person name="Yoshikawa S."/>
            <person name="Yamada K."/>
            <person name="Nakamura Y."/>
            <person name="Ichinomiya M."/>
            <person name="Sato N."/>
            <person name="Blanc-Mathieu R."/>
            <person name="Endo H."/>
            <person name="Kuwata A."/>
            <person name="Ogata H."/>
        </authorList>
    </citation>
    <scope>NUCLEOTIDE SEQUENCE [LARGE SCALE GENOMIC DNA]</scope>
    <source>
        <strain evidence="5">NIES 3701</strain>
    </source>
</reference>
<feature type="compositionally biased region" description="Polar residues" evidence="2">
    <location>
        <begin position="469"/>
        <end position="478"/>
    </location>
</feature>
<dbReference type="PANTHER" id="PTHR43941:SF1">
    <property type="entry name" value="STRUCTURAL MAINTENANCE OF CHROMOSOMES PROTEIN 2"/>
    <property type="match status" value="1"/>
</dbReference>
<feature type="region of interest" description="Disordered" evidence="2">
    <location>
        <begin position="199"/>
        <end position="225"/>
    </location>
</feature>
<dbReference type="PANTHER" id="PTHR43941">
    <property type="entry name" value="STRUCTURAL MAINTENANCE OF CHROMOSOMES PROTEIN 2"/>
    <property type="match status" value="1"/>
</dbReference>
<dbReference type="InterPro" id="IPR000237">
    <property type="entry name" value="GRIP_dom"/>
</dbReference>
<comment type="caution">
    <text evidence="4">The sequence shown here is derived from an EMBL/GenBank/DDBJ whole genome shotgun (WGS) entry which is preliminary data.</text>
</comment>
<protein>
    <recommendedName>
        <fullName evidence="3">GRIP domain-containing protein</fullName>
    </recommendedName>
</protein>
<keyword evidence="5" id="KW-1185">Reference proteome</keyword>
<feature type="compositionally biased region" description="Basic and acidic residues" evidence="2">
    <location>
        <begin position="497"/>
        <end position="508"/>
    </location>
</feature>
<feature type="compositionally biased region" description="Low complexity" evidence="2">
    <location>
        <begin position="1268"/>
        <end position="1278"/>
    </location>
</feature>
<evidence type="ECO:0000259" key="3">
    <source>
        <dbReference type="PROSITE" id="PS50913"/>
    </source>
</evidence>
<feature type="coiled-coil region" evidence="1">
    <location>
        <begin position="554"/>
        <end position="627"/>
    </location>
</feature>
<sequence length="1318" mass="143397">MSMFNTPGPQKTDAEQTPRAFAQLGSSFKAFGSQLKAQTEKLSEKAAETFQTPAGSEGPGAGKDGVPEKEELMQLCMKMSKKVKNLQAQKKDLTEIVKSQVQSQTDFVNFYTQEVVMTVDMSTFGDPMTSTPPNPNSTVKPPPSINVKALKDAWRSADEQRGLMMQDMQREIQNVVAKHQAEMRALEKKHEEQLQLQSVFGGSDSQSLRDNVAPSPPPSERSKAEVAQLNTTIEALNDKLAKVQAAAKKEKDSGDATETKLKQVQAEAEKSKAAHSQAVAALEQTKASLADAQKSLEAAKSENATLSKQLTSTKETTVSADELTKLQKAHKETQESFIDLQQSSATEISILTNHLSQAKQAATAATSELSSSKTKFQADIDEKDSKISALNQSITAAQQALASSDESLKKISAELKAARDDVELKQKQVTSAASKLKNFEEQSATEKMTLSNSVSNLTSELASLKEINESLNESVQSKETSEGEQTAALRKSMADMQKSHEAAVSKFKDQSAQLQARIKELTDLHSESTKKLRDDFAAAGKEKDEALAVAKSDFAKVQEEVKASKASLESLKASHLQEVKKLQARAEDGGKSASSAQAEIAKLKDVVEGLEAKIKAAEDLVAKGQRLLEDQVKDLEAAGEKEKAMGEKLTALTKARGGDEEEIKKLKGALKFEIVKFKDGQEREEKLKAENAAATARLEALKEEISASSGISEQVTELNGQVETLSKSLKVSEAEAEKLKGALKFEIVKFKDGQKREEKLKAENAAATARLEALKEEISASSGISEQVANLTERLTSSEAEAEKMRAAVAEKTAEAERLTGVTAALKQRLAQMAEEKQRDVSEHEEELKRIQADQSNEASFVQNEIKSKSEENKRLSDKLKEIMVVEESSKKALQAVESALSQKENELVEVRVELEGMQKAKALADSKVGDTQKLNADLSSLRNSEKKYEEINATLTTENVRLTGLVQRLQSDAESAEVKYGQRTALVGVLESELSEAKAKVKAFEDKFKSSEEDSERLTQESTTAKEEVKRLEGELATEKAKVEAAVKEGKAKAEKAQAMTEKKMAAELEKVRKDMNKKSLAAQELYKTQETQYKSLLEEKNKLQDEVDSGSASDRKIFELASKQSNREASIAAEVEARDLAVQRMIETLVGRDSEMADMEVKYEEIKKQLDDYSRASRRNDVNVDYLKGVLVKYLSLPTGSSERKSLLSVIATLLQFGPEDYATIEDGYKQTSWFWGAIAPKEIGVKGGGGGVGVSGGGGGQVRTPPNSKASAPKVAAAAAAPAPGGIGEVKVAGLTKAVAPDQQESRRKRTSMQF</sequence>
<dbReference type="OrthoDB" id="1926336at2759"/>
<proteinExistence type="predicted"/>
<evidence type="ECO:0000256" key="2">
    <source>
        <dbReference type="SAM" id="MobiDB-lite"/>
    </source>
</evidence>
<dbReference type="EMBL" id="BRXY01000153">
    <property type="protein sequence ID" value="GMH72008.1"/>
    <property type="molecule type" value="Genomic_DNA"/>
</dbReference>
<dbReference type="Gene3D" id="1.10.287.1490">
    <property type="match status" value="1"/>
</dbReference>
<keyword evidence="1" id="KW-0175">Coiled coil</keyword>
<feature type="region of interest" description="Disordered" evidence="2">
    <location>
        <begin position="851"/>
        <end position="874"/>
    </location>
</feature>
<dbReference type="PROSITE" id="PS50913">
    <property type="entry name" value="GRIP"/>
    <property type="match status" value="1"/>
</dbReference>
<feature type="compositionally biased region" description="Basic and acidic residues" evidence="2">
    <location>
        <begin position="38"/>
        <end position="47"/>
    </location>
</feature>
<dbReference type="Pfam" id="PF01465">
    <property type="entry name" value="GRIP"/>
    <property type="match status" value="1"/>
</dbReference>